<reference evidence="1" key="2">
    <citation type="submission" date="2020-11" db="EMBL/GenBank/DDBJ databases">
        <authorList>
            <person name="McCartney M.A."/>
            <person name="Auch B."/>
            <person name="Kono T."/>
            <person name="Mallez S."/>
            <person name="Becker A."/>
            <person name="Gohl D.M."/>
            <person name="Silverstein K.A.T."/>
            <person name="Koren S."/>
            <person name="Bechman K.B."/>
            <person name="Herman A."/>
            <person name="Abrahante J.E."/>
            <person name="Garbe J."/>
        </authorList>
    </citation>
    <scope>NUCLEOTIDE SEQUENCE</scope>
    <source>
        <strain evidence="1">Duluth1</strain>
        <tissue evidence="1">Whole animal</tissue>
    </source>
</reference>
<accession>A0A9D4GGK2</accession>
<organism evidence="1 2">
    <name type="scientific">Dreissena polymorpha</name>
    <name type="common">Zebra mussel</name>
    <name type="synonym">Mytilus polymorpha</name>
    <dbReference type="NCBI Taxonomy" id="45954"/>
    <lineage>
        <taxon>Eukaryota</taxon>
        <taxon>Metazoa</taxon>
        <taxon>Spiralia</taxon>
        <taxon>Lophotrochozoa</taxon>
        <taxon>Mollusca</taxon>
        <taxon>Bivalvia</taxon>
        <taxon>Autobranchia</taxon>
        <taxon>Heteroconchia</taxon>
        <taxon>Euheterodonta</taxon>
        <taxon>Imparidentia</taxon>
        <taxon>Neoheterodontei</taxon>
        <taxon>Myida</taxon>
        <taxon>Dreissenoidea</taxon>
        <taxon>Dreissenidae</taxon>
        <taxon>Dreissena</taxon>
    </lineage>
</organism>
<proteinExistence type="predicted"/>
<evidence type="ECO:0000313" key="2">
    <source>
        <dbReference type="Proteomes" id="UP000828390"/>
    </source>
</evidence>
<name>A0A9D4GGK2_DREPO</name>
<sequence length="51" mass="5964">MEVRDASKYRVAVILLILENPTSATSDNDKECVFRCLKPTKNYTDDQRRCR</sequence>
<protein>
    <submittedName>
        <fullName evidence="1">Uncharacterized protein</fullName>
    </submittedName>
</protein>
<dbReference type="AlphaFoldDB" id="A0A9D4GGK2"/>
<keyword evidence="2" id="KW-1185">Reference proteome</keyword>
<dbReference type="EMBL" id="JAIWYP010000005">
    <property type="protein sequence ID" value="KAH3816477.1"/>
    <property type="molecule type" value="Genomic_DNA"/>
</dbReference>
<dbReference type="Proteomes" id="UP000828390">
    <property type="component" value="Unassembled WGS sequence"/>
</dbReference>
<gene>
    <name evidence="1" type="ORF">DPMN_117993</name>
</gene>
<feature type="non-terminal residue" evidence="1">
    <location>
        <position position="51"/>
    </location>
</feature>
<evidence type="ECO:0000313" key="1">
    <source>
        <dbReference type="EMBL" id="KAH3816477.1"/>
    </source>
</evidence>
<comment type="caution">
    <text evidence="1">The sequence shown here is derived from an EMBL/GenBank/DDBJ whole genome shotgun (WGS) entry which is preliminary data.</text>
</comment>
<reference evidence="1" key="1">
    <citation type="journal article" date="2019" name="bioRxiv">
        <title>The Genome of the Zebra Mussel, Dreissena polymorpha: A Resource for Invasive Species Research.</title>
        <authorList>
            <person name="McCartney M.A."/>
            <person name="Auch B."/>
            <person name="Kono T."/>
            <person name="Mallez S."/>
            <person name="Zhang Y."/>
            <person name="Obille A."/>
            <person name="Becker A."/>
            <person name="Abrahante J.E."/>
            <person name="Garbe J."/>
            <person name="Badalamenti J.P."/>
            <person name="Herman A."/>
            <person name="Mangelson H."/>
            <person name="Liachko I."/>
            <person name="Sullivan S."/>
            <person name="Sone E.D."/>
            <person name="Koren S."/>
            <person name="Silverstein K.A.T."/>
            <person name="Beckman K.B."/>
            <person name="Gohl D.M."/>
        </authorList>
    </citation>
    <scope>NUCLEOTIDE SEQUENCE</scope>
    <source>
        <strain evidence="1">Duluth1</strain>
        <tissue evidence="1">Whole animal</tissue>
    </source>
</reference>